<accession>A0ABW8WQV3</accession>
<evidence type="ECO:0008006" key="3">
    <source>
        <dbReference type="Google" id="ProtNLM"/>
    </source>
</evidence>
<dbReference type="EMBL" id="JBFQGM010000008">
    <property type="protein sequence ID" value="MFL9463377.1"/>
    <property type="molecule type" value="Genomic_DNA"/>
</dbReference>
<dbReference type="RefSeq" id="WP_237265946.1">
    <property type="nucleotide sequence ID" value="NZ_JBFQGM010000008.1"/>
</dbReference>
<gene>
    <name evidence="1" type="ORF">AB0759_22460</name>
</gene>
<dbReference type="Proteomes" id="UP001628874">
    <property type="component" value="Unassembled WGS sequence"/>
</dbReference>
<comment type="caution">
    <text evidence="1">The sequence shown here is derived from an EMBL/GenBank/DDBJ whole genome shotgun (WGS) entry which is preliminary data.</text>
</comment>
<proteinExistence type="predicted"/>
<protein>
    <recommendedName>
        <fullName evidence="3">CRISPR-associated protein</fullName>
    </recommendedName>
</protein>
<reference evidence="1 2" key="1">
    <citation type="submission" date="2024-07" db="EMBL/GenBank/DDBJ databases">
        <authorList>
            <person name="Tripathy S."/>
        </authorList>
    </citation>
    <scope>NUCLEOTIDE SEQUENCE [LARGE SCALE GENOMIC DNA]</scope>
    <source>
        <strain evidence="1 2">VB-61278_2</strain>
    </source>
</reference>
<evidence type="ECO:0000313" key="2">
    <source>
        <dbReference type="Proteomes" id="UP001628874"/>
    </source>
</evidence>
<keyword evidence="2" id="KW-1185">Reference proteome</keyword>
<evidence type="ECO:0000313" key="1">
    <source>
        <dbReference type="EMBL" id="MFL9463377.1"/>
    </source>
</evidence>
<sequence>MTQSVGLTAAKSLTLGRSPQIDLDKLPPVKHKGLILLVSREEPCRKAIEYHLPQLERCWLICSSQTLDLAKKLKQDFPNLKIPEPIIINDIYEPLEFYQEVRKIYNYLPQEWVIEDVVADFTGMTAQASVGMAIASLCEQSSLQYTPAELKDGKPTGRSLNPIEITFATSKKHRGDKIVAT</sequence>
<name>A0ABW8WQV3_9CYAN</name>
<organism evidence="1 2">
    <name type="scientific">Scytonema tolypothrichoides VB-61278_2</name>
    <dbReference type="NCBI Taxonomy" id="3232314"/>
    <lineage>
        <taxon>Bacteria</taxon>
        <taxon>Bacillati</taxon>
        <taxon>Cyanobacteriota</taxon>
        <taxon>Cyanophyceae</taxon>
        <taxon>Nostocales</taxon>
        <taxon>Scytonemataceae</taxon>
        <taxon>Scytonema</taxon>
    </lineage>
</organism>